<proteinExistence type="predicted"/>
<evidence type="ECO:0000313" key="2">
    <source>
        <dbReference type="Proteomes" id="UP000003113"/>
    </source>
</evidence>
<dbReference type="eggNOG" id="ENOG50343MF">
    <property type="taxonomic scope" value="Bacteria"/>
</dbReference>
<protein>
    <submittedName>
        <fullName evidence="1">Uncharacterized protein</fullName>
    </submittedName>
</protein>
<reference evidence="1 2" key="1">
    <citation type="journal article" date="2012" name="J. Bacteriol.">
        <title>Genome sequence of the highly efficient arsenite-oxidizing bacterium Achromobacter arsenitoxydans SY8.</title>
        <authorList>
            <person name="Li X."/>
            <person name="Hu Y."/>
            <person name="Gong J."/>
            <person name="Lin Y."/>
            <person name="Johnstone L."/>
            <person name="Rensing C."/>
            <person name="Wang G."/>
        </authorList>
    </citation>
    <scope>NUCLEOTIDE SEQUENCE [LARGE SCALE GENOMIC DNA]</scope>
    <source>
        <strain evidence="1 2">SY8</strain>
    </source>
</reference>
<gene>
    <name evidence="1" type="ORF">KYC_04072</name>
</gene>
<organism evidence="1 2">
    <name type="scientific">Achromobacter arsenitoxydans SY8</name>
    <dbReference type="NCBI Taxonomy" id="477184"/>
    <lineage>
        <taxon>Bacteria</taxon>
        <taxon>Pseudomonadati</taxon>
        <taxon>Pseudomonadota</taxon>
        <taxon>Betaproteobacteria</taxon>
        <taxon>Burkholderiales</taxon>
        <taxon>Alcaligenaceae</taxon>
        <taxon>Achromobacter</taxon>
    </lineage>
</organism>
<dbReference type="Proteomes" id="UP000003113">
    <property type="component" value="Unassembled WGS sequence"/>
</dbReference>
<dbReference type="EMBL" id="AGUF01000017">
    <property type="protein sequence ID" value="EHK67685.1"/>
    <property type="molecule type" value="Genomic_DNA"/>
</dbReference>
<evidence type="ECO:0000313" key="1">
    <source>
        <dbReference type="EMBL" id="EHK67685.1"/>
    </source>
</evidence>
<accession>H0F228</accession>
<name>H0F228_9BURK</name>
<keyword evidence="2" id="KW-1185">Reference proteome</keyword>
<dbReference type="AlphaFoldDB" id="H0F228"/>
<sequence length="186" mass="20416">MGLTMAQVESRIRQNLLSEKGVKDGLSNVLYWGFAQMGGLAVIRADRFRSSVTQDQLASAAQLFAVSRCPSLVSIARLKLPQFSGVSFVSKVRMFLDPNGSATLDKQIMKIHRLRPTTVLAAVRALKTAIPVNTSNSAAYEAWCARLAQIRRLYLPSLRVVDIERGLFHLIQSGRVQCAADILADA</sequence>
<comment type="caution">
    <text evidence="1">The sequence shown here is derived from an EMBL/GenBank/DDBJ whole genome shotgun (WGS) entry which is preliminary data.</text>
</comment>